<keyword evidence="24" id="KW-0482">Metalloprotease</keyword>
<evidence type="ECO:0000256" key="12">
    <source>
        <dbReference type="ARBA" id="ARBA00022645"/>
    </source>
</evidence>
<dbReference type="Pfam" id="PF07653">
    <property type="entry name" value="SH3_2"/>
    <property type="match status" value="1"/>
</dbReference>
<feature type="domain" description="DH" evidence="44">
    <location>
        <begin position="1229"/>
        <end position="1406"/>
    </location>
</feature>
<evidence type="ECO:0000256" key="26">
    <source>
        <dbReference type="ARBA" id="ARBA00023157"/>
    </source>
</evidence>
<dbReference type="PROSITE" id="PS00132">
    <property type="entry name" value="CARBOXYPEPT_ZN_1"/>
    <property type="match status" value="1"/>
</dbReference>
<evidence type="ECO:0000259" key="45">
    <source>
        <dbReference type="PROSITE" id="PS51021"/>
    </source>
</evidence>
<comment type="function">
    <text evidence="32">Protects the body from potent vasoactive and inflammatory peptides containing C-terminal Arg or Lys (such as kinins or anaphylatoxins) which are released into the circulation.</text>
</comment>
<feature type="domain" description="SH3" evidence="43">
    <location>
        <begin position="1916"/>
        <end position="1979"/>
    </location>
</feature>
<dbReference type="STRING" id="372326.A0A1V4KIT8"/>
<dbReference type="Pfam" id="PF14604">
    <property type="entry name" value="SH3_9"/>
    <property type="match status" value="2"/>
</dbReference>
<feature type="region of interest" description="Disordered" evidence="41">
    <location>
        <begin position="930"/>
        <end position="1032"/>
    </location>
</feature>
<dbReference type="Pfam" id="PF03114">
    <property type="entry name" value="BAR"/>
    <property type="match status" value="1"/>
</dbReference>
<feature type="region of interest" description="Disordered" evidence="41">
    <location>
        <begin position="848"/>
        <end position="893"/>
    </location>
</feature>
<feature type="region of interest" description="Disordered" evidence="41">
    <location>
        <begin position="730"/>
        <end position="818"/>
    </location>
</feature>
<dbReference type="CDD" id="cd11308">
    <property type="entry name" value="Peptidase_M14NE-CP-C_like"/>
    <property type="match status" value="1"/>
</dbReference>
<keyword evidence="18" id="KW-0378">Hydrolase</keyword>
<keyword evidence="48" id="KW-1185">Reference proteome</keyword>
<evidence type="ECO:0000256" key="30">
    <source>
        <dbReference type="ARBA" id="ARBA00034103"/>
    </source>
</evidence>
<keyword evidence="26" id="KW-1015">Disulfide bond</keyword>
<evidence type="ECO:0000256" key="41">
    <source>
        <dbReference type="SAM" id="MobiDB-lite"/>
    </source>
</evidence>
<evidence type="ECO:0000256" key="3">
    <source>
        <dbReference type="ARBA" id="ARBA00004245"/>
    </source>
</evidence>
<dbReference type="InterPro" id="IPR035819">
    <property type="entry name" value="DNMBP_SH3_N3"/>
</dbReference>
<keyword evidence="13" id="KW-0344">Guanine-nucleotide releasing factor</keyword>
<dbReference type="InterPro" id="IPR000219">
    <property type="entry name" value="DH_dom"/>
</dbReference>
<comment type="caution">
    <text evidence="47">The sequence shown here is derived from an EMBL/GenBank/DDBJ whole genome shotgun (WGS) entry which is preliminary data.</text>
</comment>
<dbReference type="Proteomes" id="UP000190648">
    <property type="component" value="Unassembled WGS sequence"/>
</dbReference>
<keyword evidence="14" id="KW-0645">Protease</keyword>
<keyword evidence="16 42" id="KW-0732">Signal</keyword>
<evidence type="ECO:0000313" key="47">
    <source>
        <dbReference type="EMBL" id="OPJ84364.1"/>
    </source>
</evidence>
<dbReference type="InterPro" id="IPR035820">
    <property type="entry name" value="DNMBP_SH3_C1"/>
</dbReference>
<evidence type="ECO:0000256" key="25">
    <source>
        <dbReference type="ARBA" id="ARBA00023054"/>
    </source>
</evidence>
<evidence type="ECO:0000256" key="31">
    <source>
        <dbReference type="ARBA" id="ARBA00052807"/>
    </source>
</evidence>
<dbReference type="Pfam" id="PF00621">
    <property type="entry name" value="RhoGEF"/>
    <property type="match status" value="1"/>
</dbReference>
<dbReference type="SUPFAM" id="SSF49464">
    <property type="entry name" value="Carboxypeptidase regulatory domain-like"/>
    <property type="match status" value="1"/>
</dbReference>
<dbReference type="InterPro" id="IPR057246">
    <property type="entry name" value="CARBOXYPEPT_ZN_1"/>
</dbReference>
<dbReference type="EMBL" id="LSYS01003057">
    <property type="protein sequence ID" value="OPJ84364.1"/>
    <property type="molecule type" value="Genomic_DNA"/>
</dbReference>
<evidence type="ECO:0000256" key="34">
    <source>
        <dbReference type="ARBA" id="ARBA00062248"/>
    </source>
</evidence>
<evidence type="ECO:0000259" key="44">
    <source>
        <dbReference type="PROSITE" id="PS50010"/>
    </source>
</evidence>
<dbReference type="GO" id="GO:0004181">
    <property type="term" value="F:metallocarboxypeptidase activity"/>
    <property type="evidence" value="ECO:0007669"/>
    <property type="project" value="UniProtKB-EC"/>
</dbReference>
<evidence type="ECO:0000256" key="24">
    <source>
        <dbReference type="ARBA" id="ARBA00023049"/>
    </source>
</evidence>
<keyword evidence="23" id="KW-0333">Golgi apparatus</keyword>
<evidence type="ECO:0000256" key="10">
    <source>
        <dbReference type="ARBA" id="ARBA00022525"/>
    </source>
</evidence>
<dbReference type="GO" id="GO:0070161">
    <property type="term" value="C:anchoring junction"/>
    <property type="evidence" value="ECO:0007669"/>
    <property type="project" value="UniProtKB-SubCell"/>
</dbReference>
<keyword evidence="11" id="KW-0597">Phosphoprotein</keyword>
<dbReference type="InterPro" id="IPR035818">
    <property type="entry name" value="DNMBP_SH3_N2"/>
</dbReference>
<feature type="compositionally biased region" description="Polar residues" evidence="41">
    <location>
        <begin position="1845"/>
        <end position="1859"/>
    </location>
</feature>
<feature type="domain" description="SH3" evidence="43">
    <location>
        <begin position="666"/>
        <end position="725"/>
    </location>
</feature>
<evidence type="ECO:0000256" key="5">
    <source>
        <dbReference type="ARBA" id="ARBA00004348"/>
    </source>
</evidence>
<feature type="compositionally biased region" description="Low complexity" evidence="41">
    <location>
        <begin position="853"/>
        <end position="863"/>
    </location>
</feature>
<evidence type="ECO:0000256" key="33">
    <source>
        <dbReference type="ARBA" id="ARBA00062167"/>
    </source>
</evidence>
<evidence type="ECO:0000256" key="19">
    <source>
        <dbReference type="ARBA" id="ARBA00022833"/>
    </source>
</evidence>
<dbReference type="GO" id="GO:0005576">
    <property type="term" value="C:extracellular region"/>
    <property type="evidence" value="ECO:0007669"/>
    <property type="project" value="UniProtKB-SubCell"/>
</dbReference>
<dbReference type="Gene3D" id="1.20.1270.60">
    <property type="entry name" value="Arfaptin homology (AH) domain/BAR domain"/>
    <property type="match status" value="1"/>
</dbReference>
<dbReference type="SUPFAM" id="SSF103657">
    <property type="entry name" value="BAR/IMD domain-like"/>
    <property type="match status" value="1"/>
</dbReference>
<dbReference type="GO" id="GO:0005856">
    <property type="term" value="C:cytoskeleton"/>
    <property type="evidence" value="ECO:0007669"/>
    <property type="project" value="UniProtKB-SubCell"/>
</dbReference>
<name>A0A1V4KIT8_PATFA</name>
<feature type="domain" description="SH3" evidence="43">
    <location>
        <begin position="1725"/>
        <end position="1788"/>
    </location>
</feature>
<evidence type="ECO:0000256" key="21">
    <source>
        <dbReference type="ARBA" id="ARBA00022990"/>
    </source>
</evidence>
<keyword evidence="10" id="KW-0964">Secreted</keyword>
<feature type="signal peptide" evidence="42">
    <location>
        <begin position="1"/>
        <end position="20"/>
    </location>
</feature>
<dbReference type="PROSITE" id="PS50002">
    <property type="entry name" value="SH3"/>
    <property type="match status" value="5"/>
</dbReference>
<dbReference type="PROSITE" id="PS00133">
    <property type="entry name" value="CARBOXYPEPT_ZN_2"/>
    <property type="match status" value="1"/>
</dbReference>
<dbReference type="FunFam" id="3.40.630.10:FF:000013">
    <property type="entry name" value="carboxypeptidase N catalytic chain"/>
    <property type="match status" value="1"/>
</dbReference>
<dbReference type="OrthoDB" id="6244550at2759"/>
<evidence type="ECO:0000256" key="36">
    <source>
        <dbReference type="ARBA" id="ARBA00067642"/>
    </source>
</evidence>
<dbReference type="CDD" id="cd07589">
    <property type="entry name" value="BAR_DNMBP"/>
    <property type="match status" value="1"/>
</dbReference>
<dbReference type="GO" id="GO:0035556">
    <property type="term" value="P:intracellular signal transduction"/>
    <property type="evidence" value="ECO:0007669"/>
    <property type="project" value="InterPro"/>
</dbReference>
<comment type="similarity">
    <text evidence="6 40">Belongs to the peptidase M14 family.</text>
</comment>
<dbReference type="PANTHER" id="PTHR22834">
    <property type="entry name" value="NUCLEAR FUSION PROTEIN FUS2"/>
    <property type="match status" value="1"/>
</dbReference>
<dbReference type="FunFam" id="1.20.900.10:FF:000023">
    <property type="entry name" value="dynamin-binding protein isoform X2"/>
    <property type="match status" value="1"/>
</dbReference>
<dbReference type="CDD" id="cd11796">
    <property type="entry name" value="SH3_DNMBP_N3"/>
    <property type="match status" value="1"/>
</dbReference>
<comment type="subcellular location">
    <subcellularLocation>
        <location evidence="4">Cell junction</location>
    </subcellularLocation>
    <subcellularLocation>
        <location evidence="3">Cytoplasm</location>
        <location evidence="3">Cytoskeleton</location>
    </subcellularLocation>
    <subcellularLocation>
        <location evidence="5">Golgi apparatus</location>
        <location evidence="5">Golgi stack</location>
    </subcellularLocation>
    <subcellularLocation>
        <location evidence="2">Secreted</location>
        <location evidence="2">Extracellular space</location>
    </subcellularLocation>
    <subcellularLocation>
        <location evidence="30">Synapse</location>
    </subcellularLocation>
</comment>
<evidence type="ECO:0000313" key="48">
    <source>
        <dbReference type="Proteomes" id="UP000190648"/>
    </source>
</evidence>
<dbReference type="CDD" id="cd12141">
    <property type="entry name" value="SH3_DNMBP_C2"/>
    <property type="match status" value="1"/>
</dbReference>
<dbReference type="GO" id="GO:0060271">
    <property type="term" value="P:cilium assembly"/>
    <property type="evidence" value="ECO:0007669"/>
    <property type="project" value="TreeGrafter"/>
</dbReference>
<feature type="region of interest" description="Disordered" evidence="41">
    <location>
        <begin position="639"/>
        <end position="667"/>
    </location>
</feature>
<evidence type="ECO:0000256" key="8">
    <source>
        <dbReference type="ARBA" id="ARBA00022443"/>
    </source>
</evidence>
<dbReference type="InterPro" id="IPR027267">
    <property type="entry name" value="AH/BAR_dom_sf"/>
</dbReference>
<evidence type="ECO:0000256" key="9">
    <source>
        <dbReference type="ARBA" id="ARBA00022490"/>
    </source>
</evidence>
<dbReference type="Pfam" id="PF00246">
    <property type="entry name" value="Peptidase_M14"/>
    <property type="match status" value="1"/>
</dbReference>
<dbReference type="PRINTS" id="PR00765">
    <property type="entry name" value="CRBOXYPTASEA"/>
</dbReference>
<dbReference type="EC" id="3.4.17.3" evidence="35"/>
<evidence type="ECO:0000259" key="46">
    <source>
        <dbReference type="PROSITE" id="PS52035"/>
    </source>
</evidence>
<feature type="compositionally biased region" description="Polar residues" evidence="41">
    <location>
        <begin position="1204"/>
        <end position="1221"/>
    </location>
</feature>
<comment type="subunit">
    <text evidence="34">Tetramer of two catalytic chains and two glycosylated inactive chains.</text>
</comment>
<dbReference type="GO" id="GO:0005085">
    <property type="term" value="F:guanyl-nucleotide exchange factor activity"/>
    <property type="evidence" value="ECO:0007669"/>
    <property type="project" value="UniProtKB-KW"/>
</dbReference>
<feature type="region of interest" description="Disordered" evidence="41">
    <location>
        <begin position="1198"/>
        <end position="1223"/>
    </location>
</feature>
<dbReference type="InterPro" id="IPR000834">
    <property type="entry name" value="Peptidase_M14"/>
</dbReference>
<dbReference type="GO" id="GO:0008270">
    <property type="term" value="F:zinc ion binding"/>
    <property type="evidence" value="ECO:0007669"/>
    <property type="project" value="InterPro"/>
</dbReference>
<dbReference type="GO" id="GO:0045202">
    <property type="term" value="C:synapse"/>
    <property type="evidence" value="ECO:0007669"/>
    <property type="project" value="UniProtKB-SubCell"/>
</dbReference>
<dbReference type="InterPro" id="IPR035899">
    <property type="entry name" value="DBL_dom_sf"/>
</dbReference>
<dbReference type="GO" id="GO:0006508">
    <property type="term" value="P:proteolysis"/>
    <property type="evidence" value="ECO:0007669"/>
    <property type="project" value="UniProtKB-KW"/>
</dbReference>
<feature type="active site" description="Proton donor/acceptor" evidence="40">
    <location>
        <position position="308"/>
    </location>
</feature>
<dbReference type="GO" id="GO:0005795">
    <property type="term" value="C:Golgi stack"/>
    <property type="evidence" value="ECO:0007669"/>
    <property type="project" value="UniProtKB-SubCell"/>
</dbReference>
<feature type="compositionally biased region" description="Low complexity" evidence="41">
    <location>
        <begin position="1793"/>
        <end position="1819"/>
    </location>
</feature>
<dbReference type="FunFam" id="2.30.30.40:FF:000084">
    <property type="entry name" value="dynamin-binding protein isoform X1"/>
    <property type="match status" value="1"/>
</dbReference>
<dbReference type="InterPro" id="IPR036028">
    <property type="entry name" value="SH3-like_dom_sf"/>
</dbReference>
<dbReference type="FunFam" id="2.60.40.1120:FF:000011">
    <property type="entry name" value="Carboxypeptidase N catalytic chain"/>
    <property type="match status" value="1"/>
</dbReference>
<dbReference type="Gene3D" id="2.30.30.40">
    <property type="entry name" value="SH3 Domains"/>
    <property type="match status" value="6"/>
</dbReference>
<dbReference type="InterPro" id="IPR033814">
    <property type="entry name" value="M14_CPN"/>
</dbReference>
<keyword evidence="15" id="KW-0479">Metal-binding</keyword>
<dbReference type="SUPFAM" id="SSF48065">
    <property type="entry name" value="DBL homology domain (DH-domain)"/>
    <property type="match status" value="1"/>
</dbReference>
<dbReference type="InterPro" id="IPR051492">
    <property type="entry name" value="Dynamin-Rho_GEF"/>
</dbReference>
<feature type="chain" id="PRO_5010703918" description="Carboxypeptidase N catalytic chain" evidence="42">
    <location>
        <begin position="21"/>
        <end position="1980"/>
    </location>
</feature>
<protein>
    <recommendedName>
        <fullName evidence="36">Carboxypeptidase N catalytic chain</fullName>
        <ecNumber evidence="35">3.4.17.3</ecNumber>
    </recommendedName>
    <alternativeName>
        <fullName evidence="38">Carboxypeptidase N polypeptide 1</fullName>
    </alternativeName>
    <alternativeName>
        <fullName evidence="37">Carboxypeptidase N small subunit</fullName>
    </alternativeName>
    <alternativeName>
        <fullName evidence="7">Dynamin-binding protein</fullName>
    </alternativeName>
    <alternativeName>
        <fullName evidence="29">Scaffold protein Tuba</fullName>
    </alternativeName>
</protein>
<dbReference type="Gene3D" id="1.20.900.10">
    <property type="entry name" value="Dbl homology (DH) domain"/>
    <property type="match status" value="1"/>
</dbReference>
<feature type="region of interest" description="Disordered" evidence="41">
    <location>
        <begin position="1789"/>
        <end position="1819"/>
    </location>
</feature>
<dbReference type="CDD" id="cd00160">
    <property type="entry name" value="RhoGEF"/>
    <property type="match status" value="1"/>
</dbReference>
<evidence type="ECO:0000256" key="37">
    <source>
        <dbReference type="ARBA" id="ARBA00082615"/>
    </source>
</evidence>
<keyword evidence="22" id="KW-0770">Synapse</keyword>
<comment type="cofactor">
    <cofactor evidence="1">
        <name>Zn(2+)</name>
        <dbReference type="ChEBI" id="CHEBI:29105"/>
    </cofactor>
</comment>
<dbReference type="Pfam" id="PF00018">
    <property type="entry name" value="SH3_1"/>
    <property type="match status" value="1"/>
</dbReference>
<feature type="region of interest" description="Disordered" evidence="41">
    <location>
        <begin position="1124"/>
        <end position="1145"/>
    </location>
</feature>
<evidence type="ECO:0000256" key="38">
    <source>
        <dbReference type="ARBA" id="ARBA00083228"/>
    </source>
</evidence>
<evidence type="ECO:0000256" key="39">
    <source>
        <dbReference type="PROSITE-ProRule" id="PRU00192"/>
    </source>
</evidence>
<dbReference type="CDD" id="cd11797">
    <property type="entry name" value="SH3_DNMBP_N4"/>
    <property type="match status" value="1"/>
</dbReference>
<evidence type="ECO:0000256" key="18">
    <source>
        <dbReference type="ARBA" id="ARBA00022801"/>
    </source>
</evidence>
<keyword evidence="8 39" id="KW-0728">SH3 domain</keyword>
<dbReference type="InterPro" id="IPR008969">
    <property type="entry name" value="CarboxyPept-like_regulatory"/>
</dbReference>
<feature type="domain" description="Peptidase M14" evidence="46">
    <location>
        <begin position="24"/>
        <end position="338"/>
    </location>
</feature>
<dbReference type="SUPFAM" id="SSF53187">
    <property type="entry name" value="Zn-dependent exopeptidases"/>
    <property type="match status" value="1"/>
</dbReference>
<evidence type="ECO:0000256" key="17">
    <source>
        <dbReference type="ARBA" id="ARBA00022737"/>
    </source>
</evidence>
<feature type="domain" description="SH3" evidence="43">
    <location>
        <begin position="496"/>
        <end position="556"/>
    </location>
</feature>
<evidence type="ECO:0000256" key="29">
    <source>
        <dbReference type="ARBA" id="ARBA00032587"/>
    </source>
</evidence>
<dbReference type="InterPro" id="IPR001452">
    <property type="entry name" value="SH3_domain"/>
</dbReference>
<dbReference type="CDD" id="cd11798">
    <property type="entry name" value="SH3_DNMBP_C1"/>
    <property type="match status" value="1"/>
</dbReference>
<feature type="domain" description="BAR" evidence="45">
    <location>
        <begin position="1447"/>
        <end position="1656"/>
    </location>
</feature>
<gene>
    <name evidence="47" type="primary">DNMBP</name>
    <name evidence="47" type="ORF">AV530_015800</name>
</gene>
<dbReference type="PANTHER" id="PTHR22834:SF19">
    <property type="entry name" value="DYNAMIN-BINDING PROTEIN"/>
    <property type="match status" value="1"/>
</dbReference>
<evidence type="ECO:0000256" key="16">
    <source>
        <dbReference type="ARBA" id="ARBA00022729"/>
    </source>
</evidence>
<dbReference type="PROSITE" id="PS51021">
    <property type="entry name" value="BAR"/>
    <property type="match status" value="1"/>
</dbReference>
<dbReference type="FunFam" id="2.30.30.40:FF:000165">
    <property type="entry name" value="dynamin-binding protein isoform X1"/>
    <property type="match status" value="1"/>
</dbReference>
<evidence type="ECO:0000259" key="43">
    <source>
        <dbReference type="PROSITE" id="PS50002"/>
    </source>
</evidence>
<dbReference type="SMART" id="SM00721">
    <property type="entry name" value="BAR"/>
    <property type="match status" value="1"/>
</dbReference>
<dbReference type="CDD" id="cd03864">
    <property type="entry name" value="M14_CPN"/>
    <property type="match status" value="1"/>
</dbReference>
<feature type="domain" description="SH3" evidence="43">
    <location>
        <begin position="574"/>
        <end position="633"/>
    </location>
</feature>
<evidence type="ECO:0000256" key="20">
    <source>
        <dbReference type="ARBA" id="ARBA00022949"/>
    </source>
</evidence>
<proteinExistence type="inferred from homology"/>
<dbReference type="PROSITE" id="PS00741">
    <property type="entry name" value="DH_1"/>
    <property type="match status" value="1"/>
</dbReference>
<comment type="catalytic activity">
    <reaction evidence="31">
        <text>Release of a C-terminal basic amino acid, preferentially lysine.</text>
        <dbReference type="EC" id="3.4.17.3"/>
    </reaction>
</comment>
<dbReference type="SMART" id="SM00631">
    <property type="entry name" value="Zn_pept"/>
    <property type="match status" value="1"/>
</dbReference>
<dbReference type="Gene3D" id="2.60.40.1120">
    <property type="entry name" value="Carboxypeptidase-like, regulatory domain"/>
    <property type="match status" value="1"/>
</dbReference>
<dbReference type="FunFam" id="1.20.1270.60:FF:000027">
    <property type="entry name" value="dynamin-binding protein isoform X1"/>
    <property type="match status" value="1"/>
</dbReference>
<evidence type="ECO:0000256" key="23">
    <source>
        <dbReference type="ARBA" id="ARBA00023034"/>
    </source>
</evidence>
<reference evidence="47 48" key="1">
    <citation type="submission" date="2016-02" db="EMBL/GenBank/DDBJ databases">
        <title>Band-tailed pigeon sequencing and assembly.</title>
        <authorList>
            <person name="Soares A.E."/>
            <person name="Novak B.J."/>
            <person name="Rice E.S."/>
            <person name="O'Connell B."/>
            <person name="Chang D."/>
            <person name="Weber S."/>
            <person name="Shapiro B."/>
        </authorList>
    </citation>
    <scope>NUCLEOTIDE SEQUENCE [LARGE SCALE GENOMIC DNA]</scope>
    <source>
        <strain evidence="47">BTP2013</strain>
        <tissue evidence="47">Blood</tissue>
    </source>
</reference>
<dbReference type="InterPro" id="IPR001331">
    <property type="entry name" value="GDS_CDC24_CS"/>
</dbReference>
<dbReference type="FunFam" id="2.30.30.40:FF:000066">
    <property type="entry name" value="dynamin-binding protein isoform X1"/>
    <property type="match status" value="1"/>
</dbReference>
<keyword evidence="17" id="KW-0677">Repeat</keyword>
<comment type="subunit">
    <text evidence="33">Binds DNM1 via its N-terminal SH3 domains. The C-terminal SH3 domain binds a complex containing actin, tubulin, Hsp70 and actin-regulatory proteins, such as ENAH, EVL, WIRE, CR16, WAVE1 and NAP1L1. Interacts with FASLG. Interacts (via SH3 domain 6) with WASL. Interacts (via SH3 domain 6) interacts with ENAH. Interacts (via C-terminal domain) with TJP1; required for the apical cell-cell junction localization of DNMBP.</text>
</comment>
<evidence type="ECO:0000256" key="28">
    <source>
        <dbReference type="ARBA" id="ARBA00023212"/>
    </source>
</evidence>
<evidence type="ECO:0000256" key="6">
    <source>
        <dbReference type="ARBA" id="ARBA00005988"/>
    </source>
</evidence>
<evidence type="ECO:0000256" key="4">
    <source>
        <dbReference type="ARBA" id="ARBA00004282"/>
    </source>
</evidence>
<accession>A0A1V4KIT8</accession>
<dbReference type="PROSITE" id="PS52035">
    <property type="entry name" value="PEPTIDASE_M14"/>
    <property type="match status" value="1"/>
</dbReference>
<keyword evidence="27" id="KW-0325">Glycoprotein</keyword>
<evidence type="ECO:0000256" key="1">
    <source>
        <dbReference type="ARBA" id="ARBA00001947"/>
    </source>
</evidence>
<keyword evidence="21" id="KW-0007">Acetylation</keyword>
<evidence type="ECO:0000256" key="7">
    <source>
        <dbReference type="ARBA" id="ARBA00018186"/>
    </source>
</evidence>
<evidence type="ECO:0000256" key="14">
    <source>
        <dbReference type="ARBA" id="ARBA00022670"/>
    </source>
</evidence>
<dbReference type="SMART" id="SM00325">
    <property type="entry name" value="RhoGEF"/>
    <property type="match status" value="1"/>
</dbReference>
<keyword evidence="19" id="KW-0862">Zinc</keyword>
<evidence type="ECO:0000256" key="13">
    <source>
        <dbReference type="ARBA" id="ARBA00022658"/>
    </source>
</evidence>
<keyword evidence="12" id="KW-0121">Carboxypeptidase</keyword>
<organism evidence="47 48">
    <name type="scientific">Patagioenas fasciata monilis</name>
    <dbReference type="NCBI Taxonomy" id="372326"/>
    <lineage>
        <taxon>Eukaryota</taxon>
        <taxon>Metazoa</taxon>
        <taxon>Chordata</taxon>
        <taxon>Craniata</taxon>
        <taxon>Vertebrata</taxon>
        <taxon>Euteleostomi</taxon>
        <taxon>Archelosauria</taxon>
        <taxon>Archosauria</taxon>
        <taxon>Dinosauria</taxon>
        <taxon>Saurischia</taxon>
        <taxon>Theropoda</taxon>
        <taxon>Coelurosauria</taxon>
        <taxon>Aves</taxon>
        <taxon>Neognathae</taxon>
        <taxon>Neoaves</taxon>
        <taxon>Columbimorphae</taxon>
        <taxon>Columbiformes</taxon>
        <taxon>Columbidae</taxon>
        <taxon>Patagioenas</taxon>
    </lineage>
</organism>
<evidence type="ECO:0000256" key="2">
    <source>
        <dbReference type="ARBA" id="ARBA00004239"/>
    </source>
</evidence>
<evidence type="ECO:0000256" key="35">
    <source>
        <dbReference type="ARBA" id="ARBA00067073"/>
    </source>
</evidence>
<sequence>MARWLRPLVGALILLEGAAALSFLHHRYEEMVQALFHVQSQCPYVTRIYSIGRSVEGRHLYVLEFSDYPGIHEPLEPEFKYVGNMHGNEVLGRELLLQLSEFLCEEYRRGNERITRLIHDTRIHIMPSMNPDGYEVAAKQGPDSNGYLTGRNNANGVDLNRNFPDLNTFMYYSGEISGPNHHIPLPDNWKSQVEPETLAVIQWISSYNFVLSANLHGGAVVANYPYDKSQDQRFRSHRRTVNTPTPDDKLFQKLAKTYSYAHGWMHRGWNCGDYFADGITNGASWYSLSKGMQDFNYLYTNCFEITLELSCNKFPPEEDLERQWMANREALVAFMEEVHQGIKGMVSDENNNGVAGAVISVQGISHDITSGDKGDYFRLLLPGTYTVTASAEGYQPQTVTTTVGPAAPSLVHFQLKQDVVRKPPERKASGTRMNNKALQKKVLIHLQALHDGGWLCDVIEVLAVVDEFWLLGKKEGVTGQFPSSFVEPVDIPHLKQGEKLFVCTSDFTSQEPGSLSLQRGDLVILGGSLASSWLQGRSSCGSKGFFPSSCVRELCLSVRSHQLSQSALLEVPAYSLGQARALMDLSAQLEEELDFREGDVINIVGIPEPGWFEGELRGHRGIFPEGFVELLTPLRASGISEDPEPPVTCDTNGTVEMPPKEEEEDPGSTYGVALYQFQALESEELDFEVGDRIRIIGILEDGWLEGQLRGRRGIFPHRFVRLEASEPCREKMSAGDPQGGSIHQEPESTCSEACPLSGKDVREKEDGSAAQPEPDTILSHMAGRSEGPLGSDLRQHQTFPSRGHQASHPKGTEDSLPSDCVKTVNGLLPSAQAPCSPPDLCRSQAISSRNTWAASESQESQSSPQDLDGWVDGQQEKSKPCSSSLGAQGDSCTDLDSKLTEQLVQFEKSLSSTSAEQDKVSRHFSILDYTSEKDIVRGSPECAPHARQPERRKALRPPPPRPSSLVTTPVHTLGGRVPQSKTLSFSVKPSRPAPRPPSSNQRKNVPPPQLQPSTQEQRVEEGHEDLTRAGSASPRSILLTRIGEVEQDLEAYGRTRTELSLMLEEQQDELVRAEALENLDFCDSNIESLSVELQELRGHGSMSPGSGTCYTQSKMQDMDYSGPEGLEGAASGPGMPARSSGRAERARVRTGHPDWSQIWEQEAEEANRVGSILQRNSFYRRTAPSALRHSEFVQTRKEKREMTLLSSQTPSLETSTAATESPEQRMLEKRSKVIEELLQTERDYIRDLEMCVERIMVPLQQAQMQNIDFEGLFGNIHMVISFSKRLLSTLEASDAIGPVFLSQRAELESVYKVYCQNHDEAIALLETYEKDEKMQKQLLDLLDSLRGCTNYINLGSFLIKPVQRVMRYPLLLMELLSATPEAHPDRAPLTAAVLAVKEINVNINEYKRRKDLVLKYRKGDEDSLMEKISKLNIHSIIKKSNRVSSHLKHLTGFAPQLKDEAFEETEKNFRMQERLIKSFIRDLSLYLQHVRESACMKVLAAVSMWDLCTEKGNGDLDQFQKVNRIISDQLFSNFKERTERLVSSPLNQLLSMFAGPHKLVQKRFDKLLDFHNCTERAEKLKDKRTLEELQSARNNYEALNAQLLDELPKFLRFAKELFASCVRGYAEAHCDFVRLALEELRPLLSLLKVSGREGNLIAIFQDEHSRVLQQLQAFTFFPESQTAPKKTFERKSVERQSARRQPLVGLPSYLLQSDDIRAALLDRYPPDSLFQADRNFNAAQDLDVSLLEGDIVGVIKKKDPMGSQNRWLIDNGVTKGFVYSSFLKPYNPRRSQSDVSVASHSSNESEHSSSSPHSNTTLSFSPSGVAVTFTQKPMQDLAAPADPYQSPSETDSPSLSQLGSGDRALEAGTVTSQRRYSRPELGCSPGSRIGHPTKAHLGPMLSVEDGDSGLESSESEGNQVYYALYTFKGRNTNELSVSANQRLRILQFEDVTGNREWWLAEAHGKQGYVPSSYIRKTEYT</sequence>
<dbReference type="CDD" id="cd11795">
    <property type="entry name" value="SH3_DNMBP_N2"/>
    <property type="match status" value="1"/>
</dbReference>
<dbReference type="SMART" id="SM00326">
    <property type="entry name" value="SH3"/>
    <property type="match status" value="6"/>
</dbReference>
<evidence type="ECO:0000256" key="15">
    <source>
        <dbReference type="ARBA" id="ARBA00022723"/>
    </source>
</evidence>
<dbReference type="FunFam" id="2.30.30.40:FF:000160">
    <property type="entry name" value="dynamin-binding protein isoform X1"/>
    <property type="match status" value="1"/>
</dbReference>
<dbReference type="FunFam" id="2.30.30.40:FF:000138">
    <property type="entry name" value="dynamin-binding protein isoform X1"/>
    <property type="match status" value="1"/>
</dbReference>
<dbReference type="PROSITE" id="PS50010">
    <property type="entry name" value="DH_2"/>
    <property type="match status" value="1"/>
</dbReference>
<dbReference type="InterPro" id="IPR004148">
    <property type="entry name" value="BAR_dom"/>
</dbReference>
<dbReference type="Pfam" id="PF13620">
    <property type="entry name" value="CarboxypepD_reg"/>
    <property type="match status" value="1"/>
</dbReference>
<dbReference type="SUPFAM" id="SSF50044">
    <property type="entry name" value="SH3-domain"/>
    <property type="match status" value="6"/>
</dbReference>
<evidence type="ECO:0000256" key="42">
    <source>
        <dbReference type="SAM" id="SignalP"/>
    </source>
</evidence>
<keyword evidence="9" id="KW-0963">Cytoplasm</keyword>
<feature type="region of interest" description="Disordered" evidence="41">
    <location>
        <begin position="1838"/>
        <end position="1914"/>
    </location>
</feature>
<evidence type="ECO:0000256" key="32">
    <source>
        <dbReference type="ARBA" id="ARBA00059780"/>
    </source>
</evidence>
<evidence type="ECO:0000256" key="27">
    <source>
        <dbReference type="ARBA" id="ARBA00023180"/>
    </source>
</evidence>
<dbReference type="InterPro" id="IPR057247">
    <property type="entry name" value="CARBOXYPEPT_ZN_2"/>
</dbReference>
<keyword evidence="28" id="KW-0206">Cytoskeleton</keyword>
<keyword evidence="20" id="KW-0965">Cell junction</keyword>
<feature type="compositionally biased region" description="Basic and acidic residues" evidence="41">
    <location>
        <begin position="1017"/>
        <end position="1027"/>
    </location>
</feature>
<keyword evidence="25" id="KW-0175">Coiled coil</keyword>
<evidence type="ECO:0000256" key="11">
    <source>
        <dbReference type="ARBA" id="ARBA00022553"/>
    </source>
</evidence>
<evidence type="ECO:0000256" key="40">
    <source>
        <dbReference type="PROSITE-ProRule" id="PRU01379"/>
    </source>
</evidence>
<evidence type="ECO:0000256" key="22">
    <source>
        <dbReference type="ARBA" id="ARBA00023018"/>
    </source>
</evidence>
<dbReference type="Gene3D" id="3.40.630.10">
    <property type="entry name" value="Zn peptidases"/>
    <property type="match status" value="1"/>
</dbReference>